<evidence type="ECO:0000256" key="2">
    <source>
        <dbReference type="ARBA" id="ARBA00022679"/>
    </source>
</evidence>
<feature type="domain" description="Hexokinase C-terminal" evidence="8">
    <location>
        <begin position="221"/>
        <end position="406"/>
    </location>
</feature>
<keyword evidence="5 6" id="KW-0067">ATP-binding</keyword>
<dbReference type="GO" id="GO:0006096">
    <property type="term" value="P:glycolytic process"/>
    <property type="evidence" value="ECO:0007669"/>
    <property type="project" value="UniProtKB-UniPathway"/>
</dbReference>
<evidence type="ECO:0000259" key="7">
    <source>
        <dbReference type="Pfam" id="PF00349"/>
    </source>
</evidence>
<dbReference type="UniPathway" id="UPA00109">
    <property type="reaction ID" value="UER00180"/>
</dbReference>
<accession>A0A6A5X6Z6</accession>
<dbReference type="Gene3D" id="3.40.367.20">
    <property type="match status" value="2"/>
</dbReference>
<dbReference type="PRINTS" id="PR00475">
    <property type="entry name" value="HEXOKINASE"/>
</dbReference>
<proteinExistence type="inferred from homology"/>
<dbReference type="GO" id="GO:0005829">
    <property type="term" value="C:cytosol"/>
    <property type="evidence" value="ECO:0007669"/>
    <property type="project" value="TreeGrafter"/>
</dbReference>
<dbReference type="PROSITE" id="PS51748">
    <property type="entry name" value="HEXOKINASE_2"/>
    <property type="match status" value="1"/>
</dbReference>
<evidence type="ECO:0000256" key="3">
    <source>
        <dbReference type="ARBA" id="ARBA00022741"/>
    </source>
</evidence>
<dbReference type="EMBL" id="ML978083">
    <property type="protein sequence ID" value="KAF2008554.1"/>
    <property type="molecule type" value="Genomic_DNA"/>
</dbReference>
<dbReference type="GeneID" id="54282148"/>
<keyword evidence="3 6" id="KW-0547">Nucleotide-binding</keyword>
<keyword evidence="2 6" id="KW-0808">Transferase</keyword>
<dbReference type="GO" id="GO:0001678">
    <property type="term" value="P:intracellular glucose homeostasis"/>
    <property type="evidence" value="ECO:0007669"/>
    <property type="project" value="InterPro"/>
</dbReference>
<dbReference type="InterPro" id="IPR022672">
    <property type="entry name" value="Hexokinase_N"/>
</dbReference>
<dbReference type="GO" id="GO:0006006">
    <property type="term" value="P:glucose metabolic process"/>
    <property type="evidence" value="ECO:0007669"/>
    <property type="project" value="TreeGrafter"/>
</dbReference>
<evidence type="ECO:0000313" key="10">
    <source>
        <dbReference type="Proteomes" id="UP000799778"/>
    </source>
</evidence>
<dbReference type="InterPro" id="IPR022673">
    <property type="entry name" value="Hexokinase_C"/>
</dbReference>
<keyword evidence="4 6" id="KW-0418">Kinase</keyword>
<dbReference type="OrthoDB" id="419537at2759"/>
<reference evidence="9" key="1">
    <citation type="journal article" date="2020" name="Stud. Mycol.">
        <title>101 Dothideomycetes genomes: a test case for predicting lifestyles and emergence of pathogens.</title>
        <authorList>
            <person name="Haridas S."/>
            <person name="Albert R."/>
            <person name="Binder M."/>
            <person name="Bloem J."/>
            <person name="Labutti K."/>
            <person name="Salamov A."/>
            <person name="Andreopoulos B."/>
            <person name="Baker S."/>
            <person name="Barry K."/>
            <person name="Bills G."/>
            <person name="Bluhm B."/>
            <person name="Cannon C."/>
            <person name="Castanera R."/>
            <person name="Culley D."/>
            <person name="Daum C."/>
            <person name="Ezra D."/>
            <person name="Gonzalez J."/>
            <person name="Henrissat B."/>
            <person name="Kuo A."/>
            <person name="Liang C."/>
            <person name="Lipzen A."/>
            <person name="Lutzoni F."/>
            <person name="Magnuson J."/>
            <person name="Mondo S."/>
            <person name="Nolan M."/>
            <person name="Ohm R."/>
            <person name="Pangilinan J."/>
            <person name="Park H.-J."/>
            <person name="Ramirez L."/>
            <person name="Alfaro M."/>
            <person name="Sun H."/>
            <person name="Tritt A."/>
            <person name="Yoshinaga Y."/>
            <person name="Zwiers L.-H."/>
            <person name="Turgeon B."/>
            <person name="Goodwin S."/>
            <person name="Spatafora J."/>
            <person name="Crous P."/>
            <person name="Grigoriev I."/>
        </authorList>
    </citation>
    <scope>NUCLEOTIDE SEQUENCE</scope>
    <source>
        <strain evidence="9">CBS 175.79</strain>
    </source>
</reference>
<evidence type="ECO:0000256" key="1">
    <source>
        <dbReference type="ARBA" id="ARBA00009225"/>
    </source>
</evidence>
<evidence type="ECO:0000256" key="6">
    <source>
        <dbReference type="RuleBase" id="RU362007"/>
    </source>
</evidence>
<evidence type="ECO:0000256" key="5">
    <source>
        <dbReference type="ARBA" id="ARBA00022840"/>
    </source>
</evidence>
<dbReference type="Pfam" id="PF03727">
    <property type="entry name" value="Hexokinase_2"/>
    <property type="match status" value="2"/>
</dbReference>
<dbReference type="Pfam" id="PF00349">
    <property type="entry name" value="Hexokinase_1"/>
    <property type="match status" value="1"/>
</dbReference>
<feature type="domain" description="Hexokinase C-terminal" evidence="8">
    <location>
        <begin position="467"/>
        <end position="526"/>
    </location>
</feature>
<dbReference type="Proteomes" id="UP000799778">
    <property type="component" value="Unassembled WGS sequence"/>
</dbReference>
<evidence type="ECO:0000259" key="8">
    <source>
        <dbReference type="Pfam" id="PF03727"/>
    </source>
</evidence>
<dbReference type="PANTHER" id="PTHR19443">
    <property type="entry name" value="HEXOKINASE"/>
    <property type="match status" value="1"/>
</dbReference>
<keyword evidence="6" id="KW-0324">Glycolysis</keyword>
<dbReference type="Gene3D" id="3.30.420.40">
    <property type="match status" value="1"/>
</dbReference>
<dbReference type="GO" id="GO:0008865">
    <property type="term" value="F:fructokinase activity"/>
    <property type="evidence" value="ECO:0007669"/>
    <property type="project" value="TreeGrafter"/>
</dbReference>
<dbReference type="GO" id="GO:0005524">
    <property type="term" value="F:ATP binding"/>
    <property type="evidence" value="ECO:0007669"/>
    <property type="project" value="UniProtKB-UniRule"/>
</dbReference>
<dbReference type="EC" id="2.7.1.-" evidence="6"/>
<dbReference type="GO" id="GO:0005739">
    <property type="term" value="C:mitochondrion"/>
    <property type="evidence" value="ECO:0007669"/>
    <property type="project" value="TreeGrafter"/>
</dbReference>
<gene>
    <name evidence="9" type="ORF">BU24DRAFT_381911</name>
</gene>
<comment type="similarity">
    <text evidence="1 6">Belongs to the hexokinase family.</text>
</comment>
<evidence type="ECO:0000313" key="9">
    <source>
        <dbReference type="EMBL" id="KAF2008554.1"/>
    </source>
</evidence>
<protein>
    <recommendedName>
        <fullName evidence="6">Phosphotransferase</fullName>
        <ecNumber evidence="6">2.7.1.-</ecNumber>
    </recommendedName>
</protein>
<dbReference type="InterPro" id="IPR043129">
    <property type="entry name" value="ATPase_NBD"/>
</dbReference>
<dbReference type="GO" id="GO:0004340">
    <property type="term" value="F:glucokinase activity"/>
    <property type="evidence" value="ECO:0007669"/>
    <property type="project" value="TreeGrafter"/>
</dbReference>
<dbReference type="InterPro" id="IPR001312">
    <property type="entry name" value="Hexokinase"/>
</dbReference>
<dbReference type="PANTHER" id="PTHR19443:SF30">
    <property type="entry name" value="GLUCOKINASE-1-RELATED"/>
    <property type="match status" value="1"/>
</dbReference>
<keyword evidence="10" id="KW-1185">Reference proteome</keyword>
<dbReference type="AlphaFoldDB" id="A0A6A5X6Z6"/>
<sequence length="532" mass="58188">MLSHDSEIKGPASPLVRGILDQFDLTDKHVRNITRKFVQQMRDGLIYSRPWQLPSYVCHIPDGTEKGTFLTVDLGGTNCRICLVNLLGDSTYKVVQTKKTVPAHVRINPRYKPLFDFISEAIGVFLDRPDLRLLAEGASRIPLSFTFSFTCEQTSISQGTLIQWDKGWNIPEAIGENPCAMLQQSVDELKLPVHVVALANDSVGTMLTRAYTAQSHGSTLAGVIIGTGTNAAYIEKLSNVKRISRAGTTVSNASMVINTEWGCFDDDLETLPTTSFDRSLDINSNNPGSQQLEKRVSGMYLGELLRLVIVACYSQGIFDMALNSDSSCNCPYGLDSSFLSLLASSEQTDTPEVTAAIEEVLLAKNVTSSDVRTLQQLANGIAKRSARLAGSGLGAIILQSGRLRQSRHEKELIEVTSVQARKHATQSLKSSGRGCRLLCWISQFFAQLGFSARQPKHAPETTVQDRNEDDIVDVGVDGSLIEKYPGFENFMRSALRDIDDIGWDGERRIQMGFARDGSAVGAALMAKASVLA</sequence>
<dbReference type="SUPFAM" id="SSF53067">
    <property type="entry name" value="Actin-like ATPase domain"/>
    <property type="match status" value="2"/>
</dbReference>
<name>A0A6A5X6Z6_9PLEO</name>
<feature type="domain" description="Hexokinase N-terminal" evidence="7">
    <location>
        <begin position="16"/>
        <end position="211"/>
    </location>
</feature>
<dbReference type="GO" id="GO:0005536">
    <property type="term" value="F:D-glucose binding"/>
    <property type="evidence" value="ECO:0007669"/>
    <property type="project" value="InterPro"/>
</dbReference>
<evidence type="ECO:0000256" key="4">
    <source>
        <dbReference type="ARBA" id="ARBA00022777"/>
    </source>
</evidence>
<organism evidence="9 10">
    <name type="scientific">Aaosphaeria arxii CBS 175.79</name>
    <dbReference type="NCBI Taxonomy" id="1450172"/>
    <lineage>
        <taxon>Eukaryota</taxon>
        <taxon>Fungi</taxon>
        <taxon>Dikarya</taxon>
        <taxon>Ascomycota</taxon>
        <taxon>Pezizomycotina</taxon>
        <taxon>Dothideomycetes</taxon>
        <taxon>Pleosporomycetidae</taxon>
        <taxon>Pleosporales</taxon>
        <taxon>Pleosporales incertae sedis</taxon>
        <taxon>Aaosphaeria</taxon>
    </lineage>
</organism>
<dbReference type="RefSeq" id="XP_033376893.1">
    <property type="nucleotide sequence ID" value="XM_033524751.1"/>
</dbReference>